<dbReference type="InterPro" id="IPR051953">
    <property type="entry name" value="Plant_SW-associated_TFs"/>
</dbReference>
<evidence type="ECO:0000256" key="2">
    <source>
        <dbReference type="ARBA" id="ARBA00022737"/>
    </source>
</evidence>
<name>A0A6P8E1E1_PUNGR</name>
<proteinExistence type="predicted"/>
<dbReference type="SUPFAM" id="SSF46689">
    <property type="entry name" value="Homeodomain-like"/>
    <property type="match status" value="1"/>
</dbReference>
<dbReference type="GO" id="GO:0005634">
    <property type="term" value="C:nucleus"/>
    <property type="evidence" value="ECO:0007669"/>
    <property type="project" value="UniProtKB-SubCell"/>
</dbReference>
<evidence type="ECO:0000256" key="6">
    <source>
        <dbReference type="ARBA" id="ARBA00023242"/>
    </source>
</evidence>
<dbReference type="AlphaFoldDB" id="A0A6P8E1E1"/>
<keyword evidence="2" id="KW-0677">Repeat</keyword>
<feature type="domain" description="Myb-like" evidence="8">
    <location>
        <begin position="62"/>
        <end position="112"/>
    </location>
</feature>
<dbReference type="Proteomes" id="UP000515151">
    <property type="component" value="Chromosome 7"/>
</dbReference>
<dbReference type="Gene3D" id="1.10.10.60">
    <property type="entry name" value="Homeodomain-like"/>
    <property type="match status" value="2"/>
</dbReference>
<keyword evidence="6" id="KW-0539">Nucleus</keyword>
<dbReference type="GeneID" id="116213028"/>
<feature type="domain" description="HTH myb-type" evidence="9">
    <location>
        <begin position="9"/>
        <end position="61"/>
    </location>
</feature>
<dbReference type="PANTHER" id="PTHR47997:SF75">
    <property type="entry name" value="MYB DOMAIN PROTEIN 55"/>
    <property type="match status" value="1"/>
</dbReference>
<reference evidence="10" key="1">
    <citation type="journal article" date="2020" name="Plant Biotechnol. J.">
        <title>The pomegranate (Punica granatum L.) draft genome dissects genetic divergence between soft- and hard-seeded cultivars.</title>
        <authorList>
            <person name="Luo X."/>
            <person name="Li H."/>
            <person name="Wu Z."/>
            <person name="Yao W."/>
            <person name="Zhao P."/>
            <person name="Cao D."/>
            <person name="Yu H."/>
            <person name="Li K."/>
            <person name="Poudel K."/>
            <person name="Zhao D."/>
            <person name="Zhang F."/>
            <person name="Xia X."/>
            <person name="Chen L."/>
            <person name="Wang Q."/>
            <person name="Jing D."/>
            <person name="Cao S."/>
        </authorList>
    </citation>
    <scope>NUCLEOTIDE SEQUENCE [LARGE SCALE GENOMIC DNA]</scope>
    <source>
        <strain evidence="10">cv. Tunisia</strain>
    </source>
</reference>
<dbReference type="CDD" id="cd00167">
    <property type="entry name" value="SANT"/>
    <property type="match status" value="2"/>
</dbReference>
<gene>
    <name evidence="11" type="primary">LOC116213028</name>
</gene>
<evidence type="ECO:0000313" key="11">
    <source>
        <dbReference type="RefSeq" id="XP_031403692.1"/>
    </source>
</evidence>
<dbReference type="OrthoDB" id="2143914at2759"/>
<feature type="compositionally biased region" description="Polar residues" evidence="7">
    <location>
        <begin position="133"/>
        <end position="150"/>
    </location>
</feature>
<dbReference type="RefSeq" id="XP_031403692.1">
    <property type="nucleotide sequence ID" value="XM_031547832.1"/>
</dbReference>
<feature type="region of interest" description="Disordered" evidence="7">
    <location>
        <begin position="119"/>
        <end position="166"/>
    </location>
</feature>
<feature type="domain" description="Myb-like" evidence="8">
    <location>
        <begin position="9"/>
        <end position="61"/>
    </location>
</feature>
<evidence type="ECO:0000259" key="8">
    <source>
        <dbReference type="PROSITE" id="PS50090"/>
    </source>
</evidence>
<keyword evidence="3" id="KW-0805">Transcription regulation</keyword>
<dbReference type="PANTHER" id="PTHR47997">
    <property type="entry name" value="MYB DOMAIN PROTEIN 55"/>
    <property type="match status" value="1"/>
</dbReference>
<evidence type="ECO:0000256" key="3">
    <source>
        <dbReference type="ARBA" id="ARBA00023015"/>
    </source>
</evidence>
<dbReference type="SMART" id="SM00717">
    <property type="entry name" value="SANT"/>
    <property type="match status" value="2"/>
</dbReference>
<evidence type="ECO:0000259" key="9">
    <source>
        <dbReference type="PROSITE" id="PS51294"/>
    </source>
</evidence>
<evidence type="ECO:0000256" key="1">
    <source>
        <dbReference type="ARBA" id="ARBA00004123"/>
    </source>
</evidence>
<protein>
    <submittedName>
        <fullName evidence="11">Transcription factor MYB61-like</fullName>
    </submittedName>
</protein>
<dbReference type="GO" id="GO:0003677">
    <property type="term" value="F:DNA binding"/>
    <property type="evidence" value="ECO:0007669"/>
    <property type="project" value="UniProtKB-KW"/>
</dbReference>
<keyword evidence="4" id="KW-0238">DNA-binding</keyword>
<feature type="compositionally biased region" description="Low complexity" evidence="7">
    <location>
        <begin position="151"/>
        <end position="166"/>
    </location>
</feature>
<sequence>MGRHSCCYKQKLRKGLWSPEEDEKLLNYITKYGHGCWSSVPKLAGLQRCGKSCRLRWINYLRPDLKRGAFSQEEENLIIELHSALGNRWSQIATHLPGRTDNEIKNLWNSCIKKKLRQRGIDPNTHKPLSEVGSLTTTAENPQEKMTTTTSNSLAHDNSSAASSSTSDLVGNLSFQQLCFGPNEMVPNSNFFLLKVPSLPSPVTPKPPLVKPSKVFPSDSSCTESSLFSAARNWETGNLQGESPFEGINMPLSWIFSDCGKLNQMQQFEAETEDPKWSEYLGTPYPVGGLGAGMESGIGTSRSMQGEIKQETTEILNLNPNWLQNQLPLASQASSLAMAFEPQNPFGFSQRMQLQPSLFQDKRP</sequence>
<reference evidence="11" key="2">
    <citation type="submission" date="2025-08" db="UniProtKB">
        <authorList>
            <consortium name="RefSeq"/>
        </authorList>
    </citation>
    <scope>IDENTIFICATION</scope>
    <source>
        <tissue evidence="11">Leaf</tissue>
    </source>
</reference>
<accession>A0A6P8E1E1</accession>
<evidence type="ECO:0000256" key="7">
    <source>
        <dbReference type="SAM" id="MobiDB-lite"/>
    </source>
</evidence>
<evidence type="ECO:0000256" key="5">
    <source>
        <dbReference type="ARBA" id="ARBA00023163"/>
    </source>
</evidence>
<comment type="subcellular location">
    <subcellularLocation>
        <location evidence="1">Nucleus</location>
    </subcellularLocation>
</comment>
<dbReference type="FunFam" id="1.10.10.60:FF:000047">
    <property type="entry name" value="Myb transcription factor"/>
    <property type="match status" value="1"/>
</dbReference>
<dbReference type="PROSITE" id="PS50090">
    <property type="entry name" value="MYB_LIKE"/>
    <property type="match status" value="2"/>
</dbReference>
<dbReference type="Pfam" id="PF00249">
    <property type="entry name" value="Myb_DNA-binding"/>
    <property type="match status" value="2"/>
</dbReference>
<dbReference type="FunFam" id="1.10.10.60:FF:000221">
    <property type="entry name" value="MYB transcription factor"/>
    <property type="match status" value="1"/>
</dbReference>
<dbReference type="InterPro" id="IPR017930">
    <property type="entry name" value="Myb_dom"/>
</dbReference>
<feature type="domain" description="HTH myb-type" evidence="9">
    <location>
        <begin position="62"/>
        <end position="116"/>
    </location>
</feature>
<evidence type="ECO:0000256" key="4">
    <source>
        <dbReference type="ARBA" id="ARBA00023125"/>
    </source>
</evidence>
<keyword evidence="5" id="KW-0804">Transcription</keyword>
<dbReference type="InterPro" id="IPR009057">
    <property type="entry name" value="Homeodomain-like_sf"/>
</dbReference>
<dbReference type="InterPro" id="IPR001005">
    <property type="entry name" value="SANT/Myb"/>
</dbReference>
<keyword evidence="10" id="KW-1185">Reference proteome</keyword>
<evidence type="ECO:0000313" key="10">
    <source>
        <dbReference type="Proteomes" id="UP000515151"/>
    </source>
</evidence>
<dbReference type="PROSITE" id="PS51294">
    <property type="entry name" value="HTH_MYB"/>
    <property type="match status" value="2"/>
</dbReference>
<organism evidence="10 11">
    <name type="scientific">Punica granatum</name>
    <name type="common">Pomegranate</name>
    <dbReference type="NCBI Taxonomy" id="22663"/>
    <lineage>
        <taxon>Eukaryota</taxon>
        <taxon>Viridiplantae</taxon>
        <taxon>Streptophyta</taxon>
        <taxon>Embryophyta</taxon>
        <taxon>Tracheophyta</taxon>
        <taxon>Spermatophyta</taxon>
        <taxon>Magnoliopsida</taxon>
        <taxon>eudicotyledons</taxon>
        <taxon>Gunneridae</taxon>
        <taxon>Pentapetalae</taxon>
        <taxon>rosids</taxon>
        <taxon>malvids</taxon>
        <taxon>Myrtales</taxon>
        <taxon>Lythraceae</taxon>
        <taxon>Punica</taxon>
    </lineage>
</organism>